<evidence type="ECO:0000313" key="1">
    <source>
        <dbReference type="EMBL" id="MBB3763447.1"/>
    </source>
</evidence>
<proteinExistence type="predicted"/>
<accession>A0A839Z074</accession>
<reference evidence="1 2" key="1">
    <citation type="submission" date="2020-08" db="EMBL/GenBank/DDBJ databases">
        <title>Genomic Encyclopedia of Type Strains, Phase IV (KMG-IV): sequencing the most valuable type-strain genomes for metagenomic binning, comparative biology and taxonomic classification.</title>
        <authorList>
            <person name="Goeker M."/>
        </authorList>
    </citation>
    <scope>NUCLEOTIDE SEQUENCE [LARGE SCALE GENOMIC DNA]</scope>
    <source>
        <strain evidence="1 2">DSM 24194</strain>
    </source>
</reference>
<organism evidence="1 2">
    <name type="scientific">Sphingomicrobium lutaoense</name>
    <dbReference type="NCBI Taxonomy" id="515949"/>
    <lineage>
        <taxon>Bacteria</taxon>
        <taxon>Pseudomonadati</taxon>
        <taxon>Pseudomonadota</taxon>
        <taxon>Alphaproteobacteria</taxon>
        <taxon>Sphingomonadales</taxon>
        <taxon>Sphingomonadaceae</taxon>
        <taxon>Sphingomicrobium</taxon>
    </lineage>
</organism>
<dbReference type="EMBL" id="JACICF010000001">
    <property type="protein sequence ID" value="MBB3763447.1"/>
    <property type="molecule type" value="Genomic_DNA"/>
</dbReference>
<protein>
    <recommendedName>
        <fullName evidence="3">Uracil-DNA glycosylase-like domain-containing protein</fullName>
    </recommendedName>
</protein>
<comment type="caution">
    <text evidence="1">The sequence shown here is derived from an EMBL/GenBank/DDBJ whole genome shotgun (WGS) entry which is preliminary data.</text>
</comment>
<gene>
    <name evidence="1" type="ORF">FHS50_000470</name>
</gene>
<keyword evidence="2" id="KW-1185">Reference proteome</keyword>
<dbReference type="RefSeq" id="WP_221184818.1">
    <property type="nucleotide sequence ID" value="NZ_JACICF010000001.1"/>
</dbReference>
<name>A0A839Z074_9SPHN</name>
<evidence type="ECO:0008006" key="3">
    <source>
        <dbReference type="Google" id="ProtNLM"/>
    </source>
</evidence>
<dbReference type="Proteomes" id="UP000578569">
    <property type="component" value="Unassembled WGS sequence"/>
</dbReference>
<dbReference type="AlphaFoldDB" id="A0A839Z074"/>
<evidence type="ECO:0000313" key="2">
    <source>
        <dbReference type="Proteomes" id="UP000578569"/>
    </source>
</evidence>
<sequence>MTLPDHGKVNCSRCFSTEKPVFDQSQSGCDKWRLTNNPLSWGAAEPEVIVLGFSKGPMQAGYLATTPHNEIAFRGGRTQLAKILHHVGLISEACPQEVSRLIEDPHGRFHFASLVRCTVEQFEAKTGSWIGTGGGMLDKFATSETGKKAIGNCVSEHLACLPAVTRLVVMLGMGSLGNYIRACRTAFARHRPGTWRDINEVSYTDGDIVVVHVEHFKSQGALLPNWLSGELHPRGRLGLAARDAVRMSRIGWLHNA</sequence>